<dbReference type="Pfam" id="PF05303">
    <property type="entry name" value="GSKIP_dom"/>
    <property type="match status" value="1"/>
</dbReference>
<protein>
    <recommendedName>
        <fullName evidence="1">GSKIP domain-containing protein</fullName>
    </recommendedName>
</protein>
<reference evidence="2" key="2">
    <citation type="submission" date="2021-01" db="EMBL/GenBank/DDBJ databases">
        <authorList>
            <person name="Schikora-Tamarit M.A."/>
        </authorList>
    </citation>
    <scope>NUCLEOTIDE SEQUENCE</scope>
    <source>
        <strain evidence="2">CBS2887</strain>
    </source>
</reference>
<dbReference type="EMBL" id="JAEUBG010003584">
    <property type="protein sequence ID" value="KAH3682596.1"/>
    <property type="molecule type" value="Genomic_DNA"/>
</dbReference>
<proteinExistence type="predicted"/>
<reference evidence="2" key="1">
    <citation type="journal article" date="2021" name="Open Biol.">
        <title>Shared evolutionary footprints suggest mitochondrial oxidative damage underlies multiple complex I losses in fungi.</title>
        <authorList>
            <person name="Schikora-Tamarit M.A."/>
            <person name="Marcet-Houben M."/>
            <person name="Nosek J."/>
            <person name="Gabaldon T."/>
        </authorList>
    </citation>
    <scope>NUCLEOTIDE SEQUENCE</scope>
    <source>
        <strain evidence="2">CBS2887</strain>
    </source>
</reference>
<name>A0A9P8TLE1_WICPI</name>
<dbReference type="InterPro" id="IPR023231">
    <property type="entry name" value="GSKIP_dom_sf"/>
</dbReference>
<dbReference type="SUPFAM" id="SSF103107">
    <property type="entry name" value="Hypothetical protein c14orf129, hspc210"/>
    <property type="match status" value="1"/>
</dbReference>
<comment type="caution">
    <text evidence="2">The sequence shown here is derived from an EMBL/GenBank/DDBJ whole genome shotgun (WGS) entry which is preliminary data.</text>
</comment>
<gene>
    <name evidence="2" type="ORF">WICPIJ_006435</name>
</gene>
<dbReference type="Proteomes" id="UP000774326">
    <property type="component" value="Unassembled WGS sequence"/>
</dbReference>
<organism evidence="2 3">
    <name type="scientific">Wickerhamomyces pijperi</name>
    <name type="common">Yeast</name>
    <name type="synonym">Pichia pijperi</name>
    <dbReference type="NCBI Taxonomy" id="599730"/>
    <lineage>
        <taxon>Eukaryota</taxon>
        <taxon>Fungi</taxon>
        <taxon>Dikarya</taxon>
        <taxon>Ascomycota</taxon>
        <taxon>Saccharomycotina</taxon>
        <taxon>Saccharomycetes</taxon>
        <taxon>Phaffomycetales</taxon>
        <taxon>Wickerhamomycetaceae</taxon>
        <taxon>Wickerhamomyces</taxon>
    </lineage>
</organism>
<dbReference type="OrthoDB" id="5804279at2759"/>
<dbReference type="AlphaFoldDB" id="A0A9P8TLE1"/>
<dbReference type="InterPro" id="IPR007967">
    <property type="entry name" value="GSKIP_dom"/>
</dbReference>
<feature type="domain" description="GSKIP" evidence="1">
    <location>
        <begin position="20"/>
        <end position="111"/>
    </location>
</feature>
<sequence>MDQIAEYRHIHSSYKDDFFTSIHLKPQQISHDEDQAIELETLEGQKYTIKVSTDGWTAVLLRRSTTPIHNHHKDQDEVDRCFETFEALAMAISAKFTAKFHQSLTRRLDNLLAAEAGSEQGRLQRFQ</sequence>
<keyword evidence="3" id="KW-1185">Reference proteome</keyword>
<evidence type="ECO:0000313" key="2">
    <source>
        <dbReference type="EMBL" id="KAH3682596.1"/>
    </source>
</evidence>
<accession>A0A9P8TLE1</accession>
<dbReference type="Gene3D" id="3.30.2280.10">
    <property type="entry name" value="Hypothetical protein (hspc210)"/>
    <property type="match status" value="1"/>
</dbReference>
<evidence type="ECO:0000313" key="3">
    <source>
        <dbReference type="Proteomes" id="UP000774326"/>
    </source>
</evidence>
<evidence type="ECO:0000259" key="1">
    <source>
        <dbReference type="Pfam" id="PF05303"/>
    </source>
</evidence>